<keyword evidence="1" id="KW-0812">Transmembrane</keyword>
<evidence type="ECO:0000313" key="2">
    <source>
        <dbReference type="EMBL" id="MCQ4120093.1"/>
    </source>
</evidence>
<keyword evidence="1" id="KW-0472">Membrane</keyword>
<proteinExistence type="predicted"/>
<dbReference type="RefSeq" id="WP_255968875.1">
    <property type="nucleotide sequence ID" value="NZ_JANFQF010000009.1"/>
</dbReference>
<keyword evidence="1" id="KW-1133">Transmembrane helix</keyword>
<protein>
    <submittedName>
        <fullName evidence="2">Uncharacterized protein</fullName>
    </submittedName>
</protein>
<dbReference type="Proteomes" id="UP001524501">
    <property type="component" value="Unassembled WGS sequence"/>
</dbReference>
<keyword evidence="3" id="KW-1185">Reference proteome</keyword>
<accession>A0ABT1QCU8</accession>
<reference evidence="2 3" key="1">
    <citation type="submission" date="2022-07" db="EMBL/GenBank/DDBJ databases">
        <title>Degradation activity of malathion, p-nitrophenol and potential low-temperature adaptation strategy of Rhodococcus sp. FXJ9.536.</title>
        <authorList>
            <person name="Huang J."/>
            <person name="Huang Y."/>
        </authorList>
    </citation>
    <scope>NUCLEOTIDE SEQUENCE [LARGE SCALE GENOMIC DNA]</scope>
    <source>
        <strain evidence="2 3">FXJ9.536</strain>
    </source>
</reference>
<evidence type="ECO:0000313" key="3">
    <source>
        <dbReference type="Proteomes" id="UP001524501"/>
    </source>
</evidence>
<gene>
    <name evidence="2" type="ORF">NOF53_13080</name>
</gene>
<feature type="transmembrane region" description="Helical" evidence="1">
    <location>
        <begin position="48"/>
        <end position="67"/>
    </location>
</feature>
<comment type="caution">
    <text evidence="2">The sequence shown here is derived from an EMBL/GenBank/DDBJ whole genome shotgun (WGS) entry which is preliminary data.</text>
</comment>
<feature type="transmembrane region" description="Helical" evidence="1">
    <location>
        <begin position="12"/>
        <end position="33"/>
    </location>
</feature>
<dbReference type="EMBL" id="JANFQF010000009">
    <property type="protein sequence ID" value="MCQ4120093.1"/>
    <property type="molecule type" value="Genomic_DNA"/>
</dbReference>
<feature type="transmembrane region" description="Helical" evidence="1">
    <location>
        <begin position="79"/>
        <end position="101"/>
    </location>
</feature>
<name>A0ABT1QCU8_9NOCA</name>
<sequence>MSKGQKPHPSPPAGWSIPLFTVLPIVVLLGMRYDTPSWLSDMTAPDELLVGTLLSLVLAIAVLLWMIRTLQFVGRDQRWSWWVVVSPTVVITGVVLCIVVPA</sequence>
<organism evidence="2 3">
    <name type="scientific">Rhodococcus tibetensis</name>
    <dbReference type="NCBI Taxonomy" id="2965064"/>
    <lineage>
        <taxon>Bacteria</taxon>
        <taxon>Bacillati</taxon>
        <taxon>Actinomycetota</taxon>
        <taxon>Actinomycetes</taxon>
        <taxon>Mycobacteriales</taxon>
        <taxon>Nocardiaceae</taxon>
        <taxon>Rhodococcus</taxon>
    </lineage>
</organism>
<evidence type="ECO:0000256" key="1">
    <source>
        <dbReference type="SAM" id="Phobius"/>
    </source>
</evidence>